<dbReference type="EMBL" id="JAIOIV010000082">
    <property type="protein sequence ID" value="MBZ0156634.1"/>
    <property type="molecule type" value="Genomic_DNA"/>
</dbReference>
<reference evidence="7" key="2">
    <citation type="submission" date="2021-08" db="EMBL/GenBank/DDBJ databases">
        <authorList>
            <person name="Dalcin Martins P."/>
        </authorList>
    </citation>
    <scope>NUCLEOTIDE SEQUENCE</scope>
    <source>
        <strain evidence="7">MAG_39</strain>
    </source>
</reference>
<dbReference type="PANTHER" id="PTHR46056">
    <property type="entry name" value="LONG-CHAIN-ALCOHOL OXIDASE"/>
    <property type="match status" value="1"/>
</dbReference>
<comment type="caution">
    <text evidence="7">The sequence shown here is derived from an EMBL/GenBank/DDBJ whole genome shotgun (WGS) entry which is preliminary data.</text>
</comment>
<keyword evidence="3" id="KW-0274">FAD</keyword>
<evidence type="ECO:0000256" key="3">
    <source>
        <dbReference type="ARBA" id="ARBA00022827"/>
    </source>
</evidence>
<name>A0A953M0B3_9BACT</name>
<keyword evidence="2" id="KW-0285">Flavoprotein</keyword>
<keyword evidence="4" id="KW-0560">Oxidoreductase</keyword>
<evidence type="ECO:0000259" key="5">
    <source>
        <dbReference type="Pfam" id="PF00732"/>
    </source>
</evidence>
<evidence type="ECO:0000259" key="6">
    <source>
        <dbReference type="Pfam" id="PF05199"/>
    </source>
</evidence>
<accession>A0A953M0B3</accession>
<dbReference type="PANTHER" id="PTHR46056:SF12">
    <property type="entry name" value="LONG-CHAIN-ALCOHOL OXIDASE"/>
    <property type="match status" value="1"/>
</dbReference>
<sequence length="527" mass="57912">MKRYSGPVDVCIVGAGAGGAVVAKELAEAGLSVVVLEAGPWLDTQRDFINDELAMLDGRMDWDDLRITSGKTPLSLGRNNTGRAVGGSTVHYTAVTLRLHEEDFKLRTHEGIAEDWPITYQELEPYYEKVERYLAVSGPRFFPWPPFHGPYPHPELPWSARDHLLAEGMLKMGLTPAKAPHAIITGSRKGRSPCMMYGFCVNGCKSDAKSSTLVTYIPDAVRAGAEIRECCFAVRVNTDARRLARSVVYLSEGKEEEEQEAKVIVLACYAVETPRLLLNSANGAFPGGLANSSDQVGRNLMVHLGDNVIGRFPRPVDNWVTPPVGVMNQDYYGTDPHRDFVRGYTLQAYHMFPIEFFTTLVEANPFLWGKRLMEVVDHYDQYTILGTVGEVLPNGNNSVTLADEKDPYGIPVAKVTYSHDDNSLRMSEYSMQLCEQVLQAAGASHTTCMPGTIHLLGTCRMGNDPGISVVDKWCCTHDIPNLFICDGSVFVTGGAVNPSLTIQALATRTAEHIIRMGKKRPSPGSGR</sequence>
<protein>
    <submittedName>
        <fullName evidence="7">GMC family oxidoreductase</fullName>
    </submittedName>
</protein>
<dbReference type="Pfam" id="PF05199">
    <property type="entry name" value="GMC_oxred_C"/>
    <property type="match status" value="1"/>
</dbReference>
<dbReference type="GO" id="GO:0016614">
    <property type="term" value="F:oxidoreductase activity, acting on CH-OH group of donors"/>
    <property type="evidence" value="ECO:0007669"/>
    <property type="project" value="InterPro"/>
</dbReference>
<dbReference type="InterPro" id="IPR007867">
    <property type="entry name" value="GMC_OxRtase_C"/>
</dbReference>
<evidence type="ECO:0000256" key="4">
    <source>
        <dbReference type="ARBA" id="ARBA00023002"/>
    </source>
</evidence>
<feature type="domain" description="Glucose-methanol-choline oxidoreductase C-terminal" evidence="6">
    <location>
        <begin position="393"/>
        <end position="506"/>
    </location>
</feature>
<dbReference type="Gene3D" id="3.50.50.60">
    <property type="entry name" value="FAD/NAD(P)-binding domain"/>
    <property type="match status" value="2"/>
</dbReference>
<evidence type="ECO:0000256" key="1">
    <source>
        <dbReference type="ARBA" id="ARBA00010790"/>
    </source>
</evidence>
<dbReference type="InterPro" id="IPR036188">
    <property type="entry name" value="FAD/NAD-bd_sf"/>
</dbReference>
<dbReference type="InterPro" id="IPR000172">
    <property type="entry name" value="GMC_OxRdtase_N"/>
</dbReference>
<proteinExistence type="inferred from homology"/>
<feature type="domain" description="Glucose-methanol-choline oxidoreductase N-terminal" evidence="5">
    <location>
        <begin position="81"/>
        <end position="304"/>
    </location>
</feature>
<organism evidence="7 8">
    <name type="scientific">Candidatus Nitrobium versatile</name>
    <dbReference type="NCBI Taxonomy" id="2884831"/>
    <lineage>
        <taxon>Bacteria</taxon>
        <taxon>Pseudomonadati</taxon>
        <taxon>Nitrospirota</taxon>
        <taxon>Nitrospiria</taxon>
        <taxon>Nitrospirales</taxon>
        <taxon>Nitrospiraceae</taxon>
        <taxon>Candidatus Nitrobium</taxon>
    </lineage>
</organism>
<dbReference type="Pfam" id="PF00732">
    <property type="entry name" value="GMC_oxred_N"/>
    <property type="match status" value="1"/>
</dbReference>
<dbReference type="Pfam" id="PF13450">
    <property type="entry name" value="NAD_binding_8"/>
    <property type="match status" value="1"/>
</dbReference>
<dbReference type="SUPFAM" id="SSF54373">
    <property type="entry name" value="FAD-linked reductases, C-terminal domain"/>
    <property type="match status" value="1"/>
</dbReference>
<evidence type="ECO:0000313" key="8">
    <source>
        <dbReference type="Proteomes" id="UP000705867"/>
    </source>
</evidence>
<reference evidence="7" key="1">
    <citation type="journal article" date="2021" name="bioRxiv">
        <title>Unraveling nitrogen, sulfur and carbon metabolic pathways and microbial community transcriptional responses to substrate deprivation and toxicity stresses in a bioreactor mimicking anoxic brackish coastal sediment conditions.</title>
        <authorList>
            <person name="Martins P.D."/>
            <person name="Echeveste M.J."/>
            <person name="Arshad A."/>
            <person name="Kurth J."/>
            <person name="Ouboter H."/>
            <person name="Jetten M.S.M."/>
            <person name="Welte C.U."/>
        </authorList>
    </citation>
    <scope>NUCLEOTIDE SEQUENCE</scope>
    <source>
        <strain evidence="7">MAG_39</strain>
    </source>
</reference>
<evidence type="ECO:0000256" key="2">
    <source>
        <dbReference type="ARBA" id="ARBA00022630"/>
    </source>
</evidence>
<dbReference type="SUPFAM" id="SSF51905">
    <property type="entry name" value="FAD/NAD(P)-binding domain"/>
    <property type="match status" value="1"/>
</dbReference>
<dbReference type="GO" id="GO:0050660">
    <property type="term" value="F:flavin adenine dinucleotide binding"/>
    <property type="evidence" value="ECO:0007669"/>
    <property type="project" value="InterPro"/>
</dbReference>
<evidence type="ECO:0000313" key="7">
    <source>
        <dbReference type="EMBL" id="MBZ0156634.1"/>
    </source>
</evidence>
<comment type="similarity">
    <text evidence="1">Belongs to the GMC oxidoreductase family.</text>
</comment>
<dbReference type="Proteomes" id="UP000705867">
    <property type="component" value="Unassembled WGS sequence"/>
</dbReference>
<gene>
    <name evidence="7" type="ORF">K8I29_10570</name>
</gene>
<dbReference type="AlphaFoldDB" id="A0A953M0B3"/>